<gene>
    <name evidence="2" type="ORF">LQ567_14650</name>
</gene>
<name>A0ABS8PT04_9BACT</name>
<dbReference type="PANTHER" id="PTHR47572">
    <property type="entry name" value="LIPOPROTEIN-RELATED"/>
    <property type="match status" value="1"/>
</dbReference>
<evidence type="ECO:0000259" key="1">
    <source>
        <dbReference type="Pfam" id="PF08450"/>
    </source>
</evidence>
<dbReference type="Proteomes" id="UP001199816">
    <property type="component" value="Unassembled WGS sequence"/>
</dbReference>
<dbReference type="InterPro" id="IPR051262">
    <property type="entry name" value="SMP-30/CGR1_Lactonase"/>
</dbReference>
<proteinExistence type="predicted"/>
<evidence type="ECO:0000313" key="3">
    <source>
        <dbReference type="Proteomes" id="UP001199816"/>
    </source>
</evidence>
<reference evidence="2 3" key="1">
    <citation type="submission" date="2021-11" db="EMBL/GenBank/DDBJ databases">
        <title>Genomic of Niabella pedocola.</title>
        <authorList>
            <person name="Wu T."/>
        </authorList>
    </citation>
    <scope>NUCLEOTIDE SEQUENCE [LARGE SCALE GENOMIC DNA]</scope>
    <source>
        <strain evidence="2 3">JCM 31011</strain>
    </source>
</reference>
<dbReference type="InterPro" id="IPR011042">
    <property type="entry name" value="6-blade_b-propeller_TolB-like"/>
</dbReference>
<evidence type="ECO:0000313" key="2">
    <source>
        <dbReference type="EMBL" id="MCD2424015.1"/>
    </source>
</evidence>
<dbReference type="RefSeq" id="WP_231005272.1">
    <property type="nucleotide sequence ID" value="NZ_JAJNEC010000005.1"/>
</dbReference>
<dbReference type="InterPro" id="IPR005511">
    <property type="entry name" value="SMP-30"/>
</dbReference>
<dbReference type="EMBL" id="JAJNEC010000005">
    <property type="protein sequence ID" value="MCD2424015.1"/>
    <property type="molecule type" value="Genomic_DNA"/>
</dbReference>
<dbReference type="SUPFAM" id="SSF63829">
    <property type="entry name" value="Calcium-dependent phosphotriesterase"/>
    <property type="match status" value="1"/>
</dbReference>
<sequence length="265" mass="28851">MRTLINNIAFPEGPAFDREGAIWLVEKEAGNLICYKDNQLYRYFVDGAPNGIAIDTDNRLWFCDSKQNSIRTFDPATGTTNTIADQLDDQPLKMPNDLAFDPKGRLLFTCPGDRLTDGEGYVCCLTPEGTVLKIRTGMYYPNGLAFNREGTRLYIAETGTRLIWKFCWDADTALLSQPTIVANTGGTVGPDGMALDEAENIYVAVYGAGVIQKISRDGCVTAAIPLPGTNPTNCALDPRGSEGLIVTEAEKGMLLQIPIDARGLL</sequence>
<organism evidence="2 3">
    <name type="scientific">Niabella pedocola</name>
    <dbReference type="NCBI Taxonomy" id="1752077"/>
    <lineage>
        <taxon>Bacteria</taxon>
        <taxon>Pseudomonadati</taxon>
        <taxon>Bacteroidota</taxon>
        <taxon>Chitinophagia</taxon>
        <taxon>Chitinophagales</taxon>
        <taxon>Chitinophagaceae</taxon>
        <taxon>Niabella</taxon>
    </lineage>
</organism>
<protein>
    <submittedName>
        <fullName evidence="2">SMP-30/gluconolactonase/LRE family protein</fullName>
    </submittedName>
</protein>
<dbReference type="PRINTS" id="PR01790">
    <property type="entry name" value="SMP30FAMILY"/>
</dbReference>
<feature type="domain" description="SMP-30/Gluconolactonase/LRE-like region" evidence="1">
    <location>
        <begin position="10"/>
        <end position="248"/>
    </location>
</feature>
<dbReference type="Pfam" id="PF08450">
    <property type="entry name" value="SGL"/>
    <property type="match status" value="1"/>
</dbReference>
<keyword evidence="3" id="KW-1185">Reference proteome</keyword>
<dbReference type="InterPro" id="IPR013658">
    <property type="entry name" value="SGL"/>
</dbReference>
<dbReference type="Gene3D" id="2.120.10.30">
    <property type="entry name" value="TolB, C-terminal domain"/>
    <property type="match status" value="1"/>
</dbReference>
<comment type="caution">
    <text evidence="2">The sequence shown here is derived from an EMBL/GenBank/DDBJ whole genome shotgun (WGS) entry which is preliminary data.</text>
</comment>
<dbReference type="PANTHER" id="PTHR47572:SF5">
    <property type="entry name" value="BLR2277 PROTEIN"/>
    <property type="match status" value="1"/>
</dbReference>
<accession>A0ABS8PT04</accession>